<dbReference type="HAMAP" id="MF_00173">
    <property type="entry name" value="Arg_repressor"/>
    <property type="match status" value="1"/>
</dbReference>
<dbReference type="InterPro" id="IPR036251">
    <property type="entry name" value="Arg_repress_C_sf"/>
</dbReference>
<name>A0A1D9P043_9FIRM</name>
<dbReference type="NCBIfam" id="TIGR01529">
    <property type="entry name" value="argR_whole"/>
    <property type="match status" value="1"/>
</dbReference>
<dbReference type="RefSeq" id="WP_071175658.1">
    <property type="nucleotide sequence ID" value="NZ_CP017831.1"/>
</dbReference>
<dbReference type="UniPathway" id="UPA00068"/>
<dbReference type="GO" id="GO:0003677">
    <property type="term" value="F:DNA binding"/>
    <property type="evidence" value="ECO:0007669"/>
    <property type="project" value="UniProtKB-KW"/>
</dbReference>
<evidence type="ECO:0000313" key="12">
    <source>
        <dbReference type="Proteomes" id="UP000179284"/>
    </source>
</evidence>
<dbReference type="GO" id="GO:0006526">
    <property type="term" value="P:L-arginine biosynthetic process"/>
    <property type="evidence" value="ECO:0007669"/>
    <property type="project" value="UniProtKB-UniPathway"/>
</dbReference>
<evidence type="ECO:0000256" key="8">
    <source>
        <dbReference type="NCBIfam" id="TIGR01529"/>
    </source>
</evidence>
<dbReference type="AlphaFoldDB" id="A0A1D9P043"/>
<dbReference type="InterPro" id="IPR036388">
    <property type="entry name" value="WH-like_DNA-bd_sf"/>
</dbReference>
<keyword evidence="12" id="KW-1185">Reference proteome</keyword>
<dbReference type="PANTHER" id="PTHR34471">
    <property type="entry name" value="ARGININE REPRESSOR"/>
    <property type="match status" value="1"/>
</dbReference>
<evidence type="ECO:0000259" key="10">
    <source>
        <dbReference type="Pfam" id="PF02863"/>
    </source>
</evidence>
<organism evidence="11 12">
    <name type="scientific">Butyrivibrio hungatei</name>
    <dbReference type="NCBI Taxonomy" id="185008"/>
    <lineage>
        <taxon>Bacteria</taxon>
        <taxon>Bacillati</taxon>
        <taxon>Bacillota</taxon>
        <taxon>Clostridia</taxon>
        <taxon>Lachnospirales</taxon>
        <taxon>Lachnospiraceae</taxon>
        <taxon>Butyrivibrio</taxon>
    </lineage>
</organism>
<evidence type="ECO:0000313" key="11">
    <source>
        <dbReference type="EMBL" id="AOZ95930.1"/>
    </source>
</evidence>
<keyword evidence="7" id="KW-0678">Repressor</keyword>
<evidence type="ECO:0000256" key="2">
    <source>
        <dbReference type="ARBA" id="ARBA00008316"/>
    </source>
</evidence>
<dbReference type="InterPro" id="IPR020900">
    <property type="entry name" value="Arg_repress_DNA-bd"/>
</dbReference>
<keyword evidence="4 7" id="KW-0805">Transcription regulation</keyword>
<keyword evidence="6 7" id="KW-0804">Transcription</keyword>
<protein>
    <recommendedName>
        <fullName evidence="7 8">Arginine repressor</fullName>
    </recommendedName>
</protein>
<dbReference type="GO" id="GO:0003700">
    <property type="term" value="F:DNA-binding transcription factor activity"/>
    <property type="evidence" value="ECO:0007669"/>
    <property type="project" value="UniProtKB-UniRule"/>
</dbReference>
<accession>A0A1D9P043</accession>
<dbReference type="EMBL" id="CP017831">
    <property type="protein sequence ID" value="AOZ95930.1"/>
    <property type="molecule type" value="Genomic_DNA"/>
</dbReference>
<keyword evidence="7" id="KW-0028">Amino-acid biosynthesis</keyword>
<reference evidence="12" key="1">
    <citation type="submission" date="2016-10" db="EMBL/GenBank/DDBJ databases">
        <title>The complete genome sequence of the rumen bacterium Butyrivibrio hungatei MB2003.</title>
        <authorList>
            <person name="Palevich N."/>
            <person name="Kelly W.J."/>
            <person name="Leahy S.C."/>
            <person name="Altermann E."/>
            <person name="Rakonjac J."/>
            <person name="Attwood G.T."/>
        </authorList>
    </citation>
    <scope>NUCLEOTIDE SEQUENCE [LARGE SCALE GENOMIC DNA]</scope>
    <source>
        <strain evidence="12">MB2003</strain>
    </source>
</reference>
<dbReference type="PRINTS" id="PR01467">
    <property type="entry name" value="ARGREPRESSOR"/>
</dbReference>
<keyword evidence="7" id="KW-0055">Arginine biosynthesis</keyword>
<evidence type="ECO:0000256" key="4">
    <source>
        <dbReference type="ARBA" id="ARBA00023015"/>
    </source>
</evidence>
<dbReference type="OrthoDB" id="9807089at2"/>
<dbReference type="GO" id="GO:0005737">
    <property type="term" value="C:cytoplasm"/>
    <property type="evidence" value="ECO:0007669"/>
    <property type="project" value="UniProtKB-SubCell"/>
</dbReference>
<dbReference type="InterPro" id="IPR001669">
    <property type="entry name" value="Arg_repress"/>
</dbReference>
<proteinExistence type="inferred from homology"/>
<comment type="subcellular location">
    <subcellularLocation>
        <location evidence="1 7">Cytoplasm</location>
    </subcellularLocation>
</comment>
<comment type="pathway">
    <text evidence="7">Amino-acid biosynthesis; L-arginine biosynthesis [regulation].</text>
</comment>
<feature type="domain" description="Arginine repressor C-terminal" evidence="10">
    <location>
        <begin position="80"/>
        <end position="145"/>
    </location>
</feature>
<dbReference type="KEGG" id="bhu:bhn_I0896"/>
<dbReference type="Proteomes" id="UP000179284">
    <property type="component" value="Chromosome I"/>
</dbReference>
<dbReference type="Pfam" id="PF01316">
    <property type="entry name" value="Arg_repressor"/>
    <property type="match status" value="1"/>
</dbReference>
<evidence type="ECO:0000259" key="9">
    <source>
        <dbReference type="Pfam" id="PF01316"/>
    </source>
</evidence>
<dbReference type="InterPro" id="IPR036390">
    <property type="entry name" value="WH_DNA-bd_sf"/>
</dbReference>
<dbReference type="InterPro" id="IPR020899">
    <property type="entry name" value="Arg_repress_C"/>
</dbReference>
<evidence type="ECO:0000256" key="3">
    <source>
        <dbReference type="ARBA" id="ARBA00022490"/>
    </source>
</evidence>
<dbReference type="SUPFAM" id="SSF55252">
    <property type="entry name" value="C-terminal domain of arginine repressor"/>
    <property type="match status" value="1"/>
</dbReference>
<sequence length="151" mass="16703">MKKNRHDKIIEIIARNVVETQEQLAALLKDAGYDVTQATVSRDIRQMKLTKQVTEDGKSKYVYTTADSDVMQDKYVSVLKAGFVSMDLAQNILVMKTVSGMAMALAAALDALNFPQVVGCIAGDDTIMIAIKNNEEAVEIMEEIQNLMNED</sequence>
<feature type="domain" description="Arginine repressor DNA-binding" evidence="9">
    <location>
        <begin position="2"/>
        <end position="66"/>
    </location>
</feature>
<keyword evidence="3 7" id="KW-0963">Cytoplasm</keyword>
<dbReference type="GO" id="GO:0034618">
    <property type="term" value="F:arginine binding"/>
    <property type="evidence" value="ECO:0007669"/>
    <property type="project" value="InterPro"/>
</dbReference>
<gene>
    <name evidence="7" type="primary">argR</name>
    <name evidence="11" type="ORF">bhn_I0896</name>
</gene>
<dbReference type="GO" id="GO:1900079">
    <property type="term" value="P:regulation of arginine biosynthetic process"/>
    <property type="evidence" value="ECO:0007669"/>
    <property type="project" value="UniProtKB-UniRule"/>
</dbReference>
<evidence type="ECO:0000256" key="5">
    <source>
        <dbReference type="ARBA" id="ARBA00023125"/>
    </source>
</evidence>
<dbReference type="Gene3D" id="3.30.1360.40">
    <property type="match status" value="1"/>
</dbReference>
<dbReference type="Pfam" id="PF02863">
    <property type="entry name" value="Arg_repressor_C"/>
    <property type="match status" value="1"/>
</dbReference>
<evidence type="ECO:0000256" key="1">
    <source>
        <dbReference type="ARBA" id="ARBA00004496"/>
    </source>
</evidence>
<dbReference type="Gene3D" id="1.10.10.10">
    <property type="entry name" value="Winged helix-like DNA-binding domain superfamily/Winged helix DNA-binding domain"/>
    <property type="match status" value="1"/>
</dbReference>
<dbReference type="GO" id="GO:0051259">
    <property type="term" value="P:protein complex oligomerization"/>
    <property type="evidence" value="ECO:0007669"/>
    <property type="project" value="InterPro"/>
</dbReference>
<keyword evidence="5 7" id="KW-0238">DNA-binding</keyword>
<dbReference type="PANTHER" id="PTHR34471:SF1">
    <property type="entry name" value="ARGININE REPRESSOR"/>
    <property type="match status" value="1"/>
</dbReference>
<evidence type="ECO:0000256" key="7">
    <source>
        <dbReference type="HAMAP-Rule" id="MF_00173"/>
    </source>
</evidence>
<evidence type="ECO:0000256" key="6">
    <source>
        <dbReference type="ARBA" id="ARBA00023163"/>
    </source>
</evidence>
<comment type="function">
    <text evidence="7">Regulates arginine biosynthesis genes.</text>
</comment>
<comment type="similarity">
    <text evidence="2 7">Belongs to the ArgR family.</text>
</comment>
<dbReference type="SUPFAM" id="SSF46785">
    <property type="entry name" value="Winged helix' DNA-binding domain"/>
    <property type="match status" value="1"/>
</dbReference>